<evidence type="ECO:0000313" key="1">
    <source>
        <dbReference type="EMBL" id="MBP1297024.1"/>
    </source>
</evidence>
<accession>A0A8I2C6K9</accession>
<dbReference type="Proteomes" id="UP000673383">
    <property type="component" value="Unassembled WGS sequence"/>
</dbReference>
<proteinExistence type="predicted"/>
<reference evidence="1" key="1">
    <citation type="submission" date="2021-02" db="EMBL/GenBank/DDBJ databases">
        <title>Genomic Encyclopedia of Type Strains, Phase IV (KMG-V): Genome sequencing to study the core and pangenomes of soil and plant-associated prokaryotes.</title>
        <authorList>
            <person name="Whitman W."/>
        </authorList>
    </citation>
    <scope>NUCLEOTIDE SEQUENCE</scope>
    <source>
        <strain evidence="1">USDA 406</strain>
    </source>
</reference>
<comment type="caution">
    <text evidence="1">The sequence shown here is derived from an EMBL/GenBank/DDBJ whole genome shotgun (WGS) entry which is preliminary data.</text>
</comment>
<gene>
    <name evidence="1" type="ORF">JOH49_006777</name>
</gene>
<protein>
    <submittedName>
        <fullName evidence="1">Succinate dehydrogenase/fumarate reductase flavoprotein subunit</fullName>
    </submittedName>
</protein>
<organism evidence="1 2">
    <name type="scientific">Bradyrhizobium elkanii</name>
    <dbReference type="NCBI Taxonomy" id="29448"/>
    <lineage>
        <taxon>Bacteria</taxon>
        <taxon>Pseudomonadati</taxon>
        <taxon>Pseudomonadota</taxon>
        <taxon>Alphaproteobacteria</taxon>
        <taxon>Hyphomicrobiales</taxon>
        <taxon>Nitrobacteraceae</taxon>
        <taxon>Bradyrhizobium</taxon>
    </lineage>
</organism>
<dbReference type="RefSeq" id="WP_194483200.1">
    <property type="nucleotide sequence ID" value="NZ_CP126003.1"/>
</dbReference>
<name>A0A8I2C6K9_BRAEL</name>
<evidence type="ECO:0000313" key="2">
    <source>
        <dbReference type="Proteomes" id="UP000673383"/>
    </source>
</evidence>
<sequence length="99" mass="11235">MALHPMITTYLDGLDASIDGRGYDAKHDRARKFVEGACEILSQLSRMDTPTDKARNAEHAEDIMADLDDERLCSDASALYALIRKARELSRTRKPRKKR</sequence>
<dbReference type="EMBL" id="JAFICZ010000001">
    <property type="protein sequence ID" value="MBP1297024.1"/>
    <property type="molecule type" value="Genomic_DNA"/>
</dbReference>
<dbReference type="AlphaFoldDB" id="A0A8I2C6K9"/>